<dbReference type="PANTHER" id="PTHR30441:SF4">
    <property type="entry name" value="PROTEIN ASMA"/>
    <property type="match status" value="1"/>
</dbReference>
<dbReference type="PANTHER" id="PTHR30441">
    <property type="entry name" value="DUF748 DOMAIN-CONTAINING PROTEIN"/>
    <property type="match status" value="1"/>
</dbReference>
<dbReference type="Pfam" id="PF05170">
    <property type="entry name" value="AsmA"/>
    <property type="match status" value="2"/>
</dbReference>
<dbReference type="Proteomes" id="UP000477680">
    <property type="component" value="Chromosome"/>
</dbReference>
<dbReference type="KEGG" id="kim:G3T16_07935"/>
<dbReference type="InterPro" id="IPR007844">
    <property type="entry name" value="AsmA"/>
</dbReference>
<dbReference type="InterPro" id="IPR052894">
    <property type="entry name" value="AsmA-related"/>
</dbReference>
<feature type="domain" description="AsmA" evidence="1">
    <location>
        <begin position="352"/>
        <end position="505"/>
    </location>
</feature>
<evidence type="ECO:0000313" key="2">
    <source>
        <dbReference type="EMBL" id="QIB65338.1"/>
    </source>
</evidence>
<dbReference type="AlphaFoldDB" id="A0A6C0U0A4"/>
<proteinExistence type="predicted"/>
<protein>
    <submittedName>
        <fullName evidence="2">AsmA family protein</fullName>
    </submittedName>
</protein>
<keyword evidence="3" id="KW-1185">Reference proteome</keyword>
<evidence type="ECO:0000259" key="1">
    <source>
        <dbReference type="Pfam" id="PF05170"/>
    </source>
</evidence>
<dbReference type="GO" id="GO:0090313">
    <property type="term" value="P:regulation of protein targeting to membrane"/>
    <property type="evidence" value="ECO:0007669"/>
    <property type="project" value="TreeGrafter"/>
</dbReference>
<dbReference type="EMBL" id="CP048711">
    <property type="protein sequence ID" value="QIB65338.1"/>
    <property type="molecule type" value="Genomic_DNA"/>
</dbReference>
<feature type="domain" description="AsmA" evidence="1">
    <location>
        <begin position="2"/>
        <end position="110"/>
    </location>
</feature>
<evidence type="ECO:0000313" key="3">
    <source>
        <dbReference type="Proteomes" id="UP000477680"/>
    </source>
</evidence>
<name>A0A6C0U0A4_9GAMM</name>
<dbReference type="GO" id="GO:0005886">
    <property type="term" value="C:plasma membrane"/>
    <property type="evidence" value="ECO:0007669"/>
    <property type="project" value="TreeGrafter"/>
</dbReference>
<accession>A0A6C0U0A4</accession>
<reference evidence="2 3" key="1">
    <citation type="submission" date="2020-02" db="EMBL/GenBank/DDBJ databases">
        <title>Genome sequencing for Kineobactrum sp. M2.</title>
        <authorList>
            <person name="Park S.-J."/>
        </authorList>
    </citation>
    <scope>NUCLEOTIDE SEQUENCE [LARGE SCALE GENOMIC DNA]</scope>
    <source>
        <strain evidence="2 3">M2</strain>
    </source>
</reference>
<organism evidence="2 3">
    <name type="scientific">Kineobactrum salinum</name>
    <dbReference type="NCBI Taxonomy" id="2708301"/>
    <lineage>
        <taxon>Bacteria</taxon>
        <taxon>Pseudomonadati</taxon>
        <taxon>Pseudomonadota</taxon>
        <taxon>Gammaproteobacteria</taxon>
        <taxon>Cellvibrionales</taxon>
        <taxon>Halieaceae</taxon>
        <taxon>Kineobactrum</taxon>
    </lineage>
</organism>
<gene>
    <name evidence="2" type="ORF">G3T16_07935</name>
</gene>
<sequence length="622" mass="66077">MLRILLYIIGIPLLLILLAAILLPLVLDEEQLLALAAERLEQSSGAQLTVHGDSRLSLLPRLALTLDEAELALPGKDQPDITVQRLAVEVRLLPLLSGTVAIKGIELAGLVATVPAQPAQPAVDTSTLSDAELDAFYEARRQAVRDAAANSAGAALGLPLALNVQRLNISDARIVLLQADGGEPRMIELVALTATDMNLAGEPAALNLQLRIPGANPVALSLDLRFSADLDQQRVQLQSLVADIEGATRQPLQLRASGPVDLERQVAELELALESGTMTGAGNLRYASFESPQIDTTLQLSELNPALLVLAGPEAATEAGDVEADGDAPLPLHALRLVDTRAALQVERAVFGLHSIEQLQLKLRVVEGIATLETIRGRLHGGELDASAVLNGQHNTARLETRGELTGADTALLLAALEAQPVLSGSASLDWQLTGSGRSRNELVQGLDGTVELTTGGLALEQVGIERLLCQTVAQINQEPLQTELPTRSEFESLTASITLGQGQALLAPLRAELAHLSLLGEGNFDLASAEFNARLEAQLSPDLASLDPACRVNERLTAIAWPVNCSGSPDTAPAGWCKVDSREIIRELASSELQRKAREEGGKLLQRLLQRDQPATEEDNP</sequence>
<dbReference type="RefSeq" id="WP_163494577.1">
    <property type="nucleotide sequence ID" value="NZ_CP048711.1"/>
</dbReference>